<reference evidence="2" key="1">
    <citation type="journal article" date="2020" name="Stud. Mycol.">
        <title>101 Dothideomycetes genomes: a test case for predicting lifestyles and emergence of pathogens.</title>
        <authorList>
            <person name="Haridas S."/>
            <person name="Albert R."/>
            <person name="Binder M."/>
            <person name="Bloem J."/>
            <person name="Labutti K."/>
            <person name="Salamov A."/>
            <person name="Andreopoulos B."/>
            <person name="Baker S."/>
            <person name="Barry K."/>
            <person name="Bills G."/>
            <person name="Bluhm B."/>
            <person name="Cannon C."/>
            <person name="Castanera R."/>
            <person name="Culley D."/>
            <person name="Daum C."/>
            <person name="Ezra D."/>
            <person name="Gonzalez J."/>
            <person name="Henrissat B."/>
            <person name="Kuo A."/>
            <person name="Liang C."/>
            <person name="Lipzen A."/>
            <person name="Lutzoni F."/>
            <person name="Magnuson J."/>
            <person name="Mondo S."/>
            <person name="Nolan M."/>
            <person name="Ohm R."/>
            <person name="Pangilinan J."/>
            <person name="Park H.-J."/>
            <person name="Ramirez L."/>
            <person name="Alfaro M."/>
            <person name="Sun H."/>
            <person name="Tritt A."/>
            <person name="Yoshinaga Y."/>
            <person name="Zwiers L.-H."/>
            <person name="Turgeon B."/>
            <person name="Goodwin S."/>
            <person name="Spatafora J."/>
            <person name="Crous P."/>
            <person name="Grigoriev I."/>
        </authorList>
    </citation>
    <scope>NUCLEOTIDE SEQUENCE</scope>
    <source>
        <strain evidence="2">HMLAC05119</strain>
    </source>
</reference>
<name>A0A6A5Q9V9_AMPQU</name>
<proteinExistence type="predicted"/>
<keyword evidence="1" id="KW-0812">Transmembrane</keyword>
<feature type="transmembrane region" description="Helical" evidence="1">
    <location>
        <begin position="62"/>
        <end position="81"/>
    </location>
</feature>
<accession>A0A6A5Q9V9</accession>
<gene>
    <name evidence="2" type="ORF">BDU57DRAFT_543087</name>
</gene>
<protein>
    <submittedName>
        <fullName evidence="2">Uncharacterized protein</fullName>
    </submittedName>
</protein>
<dbReference type="EMBL" id="ML979143">
    <property type="protein sequence ID" value="KAF1911588.1"/>
    <property type="molecule type" value="Genomic_DNA"/>
</dbReference>
<dbReference type="Proteomes" id="UP000800096">
    <property type="component" value="Unassembled WGS sequence"/>
</dbReference>
<evidence type="ECO:0000256" key="1">
    <source>
        <dbReference type="SAM" id="Phobius"/>
    </source>
</evidence>
<evidence type="ECO:0000313" key="2">
    <source>
        <dbReference type="EMBL" id="KAF1911588.1"/>
    </source>
</evidence>
<organism evidence="2 3">
    <name type="scientific">Ampelomyces quisqualis</name>
    <name type="common">Powdery mildew agent</name>
    <dbReference type="NCBI Taxonomy" id="50730"/>
    <lineage>
        <taxon>Eukaryota</taxon>
        <taxon>Fungi</taxon>
        <taxon>Dikarya</taxon>
        <taxon>Ascomycota</taxon>
        <taxon>Pezizomycotina</taxon>
        <taxon>Dothideomycetes</taxon>
        <taxon>Pleosporomycetidae</taxon>
        <taxon>Pleosporales</taxon>
        <taxon>Pleosporineae</taxon>
        <taxon>Phaeosphaeriaceae</taxon>
        <taxon>Ampelomyces</taxon>
    </lineage>
</organism>
<dbReference type="OrthoDB" id="5429634at2759"/>
<keyword evidence="3" id="KW-1185">Reference proteome</keyword>
<evidence type="ECO:0000313" key="3">
    <source>
        <dbReference type="Proteomes" id="UP000800096"/>
    </source>
</evidence>
<sequence length="110" mass="12533">MLWIVFIERKDYIVTLGDGASSFLERPDPNTERMCILSKQYVVREVADAPIRPRHNNQLLQLVTKVFGILFAVFIFTVVYLSKATTKWSTKSGTTIREADHLAQRAGFNA</sequence>
<dbReference type="AlphaFoldDB" id="A0A6A5Q9V9"/>
<keyword evidence="1" id="KW-0472">Membrane</keyword>
<keyword evidence="1" id="KW-1133">Transmembrane helix</keyword>